<evidence type="ECO:0000313" key="3">
    <source>
        <dbReference type="Proteomes" id="UP000259328"/>
    </source>
</evidence>
<keyword evidence="1" id="KW-1133">Transmembrane helix</keyword>
<feature type="transmembrane region" description="Helical" evidence="1">
    <location>
        <begin position="45"/>
        <end position="66"/>
    </location>
</feature>
<name>A0A3B0PEW8_MYCSY</name>
<dbReference type="EMBL" id="LS991953">
    <property type="protein sequence ID" value="SYV93335.1"/>
    <property type="molecule type" value="Genomic_DNA"/>
</dbReference>
<keyword evidence="1" id="KW-0812">Transmembrane</keyword>
<dbReference type="AlphaFoldDB" id="A0A3B0PEW8"/>
<proteinExistence type="predicted"/>
<dbReference type="Proteomes" id="UP000259328">
    <property type="component" value="Chromosome"/>
</dbReference>
<evidence type="ECO:0000313" key="2">
    <source>
        <dbReference type="EMBL" id="SYV93335.1"/>
    </source>
</evidence>
<gene>
    <name evidence="2" type="primary">MCYN0455</name>
    <name evidence="2" type="ORF">NCTC10124_01074</name>
</gene>
<reference evidence="3" key="1">
    <citation type="submission" date="2018-06" db="EMBL/GenBank/DDBJ databases">
        <authorList>
            <consortium name="Pathogen Informatics"/>
        </authorList>
    </citation>
    <scope>NUCLEOTIDE SEQUENCE [LARGE SCALE GENOMIC DNA]</scope>
    <source>
        <strain evidence="3">NCTC10124</strain>
    </source>
</reference>
<organism evidence="2 3">
    <name type="scientific">Mycoplasmopsis synoviae</name>
    <name type="common">Mycoplasma synoviae</name>
    <dbReference type="NCBI Taxonomy" id="2109"/>
    <lineage>
        <taxon>Bacteria</taxon>
        <taxon>Bacillati</taxon>
        <taxon>Mycoplasmatota</taxon>
        <taxon>Mycoplasmoidales</taxon>
        <taxon>Metamycoplasmataceae</taxon>
        <taxon>Mycoplasmopsis</taxon>
    </lineage>
</organism>
<keyword evidence="1" id="KW-0472">Membrane</keyword>
<evidence type="ECO:0000256" key="1">
    <source>
        <dbReference type="SAM" id="Phobius"/>
    </source>
</evidence>
<protein>
    <submittedName>
        <fullName evidence="2">Uncharacterized protein</fullName>
    </submittedName>
</protein>
<accession>A0A3B0PEW8</accession>
<sequence length="91" mass="9810">MAFYAKTFKALPKYKTPMLSPKNINVEIASVEVARIGADITAGSFFHLIASSGIIVPMILAINITISSDSDDAKIIKAIVQTCEPSLKIKK</sequence>